<reference evidence="1" key="1">
    <citation type="journal article" date="2015" name="Nature">
        <title>Complex archaea that bridge the gap between prokaryotes and eukaryotes.</title>
        <authorList>
            <person name="Spang A."/>
            <person name="Saw J.H."/>
            <person name="Jorgensen S.L."/>
            <person name="Zaremba-Niedzwiedzka K."/>
            <person name="Martijn J."/>
            <person name="Lind A.E."/>
            <person name="van Eijk R."/>
            <person name="Schleper C."/>
            <person name="Guy L."/>
            <person name="Ettema T.J."/>
        </authorList>
    </citation>
    <scope>NUCLEOTIDE SEQUENCE</scope>
</reference>
<sequence>MTFAEDIEEAVGKESIQAIVIGKLGDHWEEPSYDSRNIPRSKCVLVLNWEEARPLLNYEYDDGFGGADCHAIYVWTRTRVFFVSEYDGATGIASVPRNPIDVQPKMQ</sequence>
<proteinExistence type="predicted"/>
<organism evidence="1">
    <name type="scientific">marine sediment metagenome</name>
    <dbReference type="NCBI Taxonomy" id="412755"/>
    <lineage>
        <taxon>unclassified sequences</taxon>
        <taxon>metagenomes</taxon>
        <taxon>ecological metagenomes</taxon>
    </lineage>
</organism>
<protein>
    <submittedName>
        <fullName evidence="1">Uncharacterized protein</fullName>
    </submittedName>
</protein>
<dbReference type="EMBL" id="LAZR01005456">
    <property type="protein sequence ID" value="KKM99808.1"/>
    <property type="molecule type" value="Genomic_DNA"/>
</dbReference>
<name>A0A0F9M293_9ZZZZ</name>
<gene>
    <name evidence="1" type="ORF">LCGC14_1144250</name>
</gene>
<comment type="caution">
    <text evidence="1">The sequence shown here is derived from an EMBL/GenBank/DDBJ whole genome shotgun (WGS) entry which is preliminary data.</text>
</comment>
<evidence type="ECO:0000313" key="1">
    <source>
        <dbReference type="EMBL" id="KKM99808.1"/>
    </source>
</evidence>
<accession>A0A0F9M293</accession>
<dbReference type="AlphaFoldDB" id="A0A0F9M293"/>